<dbReference type="Proteomes" id="UP000315724">
    <property type="component" value="Chromosome"/>
</dbReference>
<reference evidence="5 6" key="1">
    <citation type="submission" date="2019-02" db="EMBL/GenBank/DDBJ databases">
        <title>Deep-cultivation of Planctomycetes and their phenomic and genomic characterization uncovers novel biology.</title>
        <authorList>
            <person name="Wiegand S."/>
            <person name="Jogler M."/>
            <person name="Boedeker C."/>
            <person name="Pinto D."/>
            <person name="Vollmers J."/>
            <person name="Rivas-Marin E."/>
            <person name="Kohn T."/>
            <person name="Peeters S.H."/>
            <person name="Heuer A."/>
            <person name="Rast P."/>
            <person name="Oberbeckmann S."/>
            <person name="Bunk B."/>
            <person name="Jeske O."/>
            <person name="Meyerdierks A."/>
            <person name="Storesund J.E."/>
            <person name="Kallscheuer N."/>
            <person name="Luecker S."/>
            <person name="Lage O.M."/>
            <person name="Pohl T."/>
            <person name="Merkel B.J."/>
            <person name="Hornburger P."/>
            <person name="Mueller R.-W."/>
            <person name="Bruemmer F."/>
            <person name="Labrenz M."/>
            <person name="Spormann A.M."/>
            <person name="Op den Camp H."/>
            <person name="Overmann J."/>
            <person name="Amann R."/>
            <person name="Jetten M.S.M."/>
            <person name="Mascher T."/>
            <person name="Medema M.H."/>
            <person name="Devos D.P."/>
            <person name="Kaster A.-K."/>
            <person name="Ovreas L."/>
            <person name="Rohde M."/>
            <person name="Galperin M.Y."/>
            <person name="Jogler C."/>
        </authorList>
    </citation>
    <scope>NUCLEOTIDE SEQUENCE [LARGE SCALE GENOMIC DNA]</scope>
    <source>
        <strain evidence="5 6">Mal48</strain>
    </source>
</reference>
<dbReference type="GO" id="GO:0003677">
    <property type="term" value="F:DNA binding"/>
    <property type="evidence" value="ECO:0007669"/>
    <property type="project" value="UniProtKB-KW"/>
</dbReference>
<evidence type="ECO:0000313" key="6">
    <source>
        <dbReference type="Proteomes" id="UP000315724"/>
    </source>
</evidence>
<dbReference type="EMBL" id="CP036267">
    <property type="protein sequence ID" value="QDT34948.1"/>
    <property type="molecule type" value="Genomic_DNA"/>
</dbReference>
<dbReference type="InterPro" id="IPR036390">
    <property type="entry name" value="WH_DNA-bd_sf"/>
</dbReference>
<evidence type="ECO:0000256" key="2">
    <source>
        <dbReference type="ARBA" id="ARBA00023125"/>
    </source>
</evidence>
<feature type="domain" description="HTH marR-type" evidence="4">
    <location>
        <begin position="1"/>
        <end position="139"/>
    </location>
</feature>
<dbReference type="AlphaFoldDB" id="A0A517QTP2"/>
<protein>
    <submittedName>
        <fullName evidence="5">Transcriptional regulator SlyA</fullName>
    </submittedName>
</protein>
<dbReference type="Gene3D" id="1.10.10.10">
    <property type="entry name" value="Winged helix-like DNA-binding domain superfamily/Winged helix DNA-binding domain"/>
    <property type="match status" value="1"/>
</dbReference>
<dbReference type="Pfam" id="PF01047">
    <property type="entry name" value="MarR"/>
    <property type="match status" value="1"/>
</dbReference>
<dbReference type="InterPro" id="IPR039422">
    <property type="entry name" value="MarR/SlyA-like"/>
</dbReference>
<dbReference type="GO" id="GO:0003700">
    <property type="term" value="F:DNA-binding transcription factor activity"/>
    <property type="evidence" value="ECO:0007669"/>
    <property type="project" value="InterPro"/>
</dbReference>
<evidence type="ECO:0000256" key="3">
    <source>
        <dbReference type="ARBA" id="ARBA00023163"/>
    </source>
</evidence>
<dbReference type="PANTHER" id="PTHR33164:SF64">
    <property type="entry name" value="TRANSCRIPTIONAL REGULATOR SLYA"/>
    <property type="match status" value="1"/>
</dbReference>
<dbReference type="PRINTS" id="PR00598">
    <property type="entry name" value="HTHMARR"/>
</dbReference>
<keyword evidence="6" id="KW-1185">Reference proteome</keyword>
<dbReference type="GO" id="GO:0006950">
    <property type="term" value="P:response to stress"/>
    <property type="evidence" value="ECO:0007669"/>
    <property type="project" value="TreeGrafter"/>
</dbReference>
<keyword evidence="3" id="KW-0804">Transcription</keyword>
<name>A0A517QTP2_9PLAN</name>
<evidence type="ECO:0000259" key="4">
    <source>
        <dbReference type="PROSITE" id="PS50995"/>
    </source>
</evidence>
<dbReference type="RefSeq" id="WP_197441850.1">
    <property type="nucleotide sequence ID" value="NZ_CP036267.1"/>
</dbReference>
<keyword evidence="2" id="KW-0238">DNA-binding</keyword>
<dbReference type="InterPro" id="IPR036388">
    <property type="entry name" value="WH-like_DNA-bd_sf"/>
</dbReference>
<dbReference type="InterPro" id="IPR000835">
    <property type="entry name" value="HTH_MarR-typ"/>
</dbReference>
<gene>
    <name evidence="5" type="primary">slyA_2</name>
    <name evidence="5" type="ORF">Mal48_42210</name>
</gene>
<proteinExistence type="predicted"/>
<sequence length="150" mass="16942">MKSDNLDHLLDYWILLVGKELERIGNIALEPLGVTYRQAQVIGALTVFGEMSQTKLAERVQVEPSSVVRLVDRMERDGWITRQPSLTDRRVKLLQLTDQVKPIWTEVVKAGMVTRERAVKGISQARLNELNKTLSDIYNNLAEDDGSGLP</sequence>
<evidence type="ECO:0000256" key="1">
    <source>
        <dbReference type="ARBA" id="ARBA00023015"/>
    </source>
</evidence>
<dbReference type="SMART" id="SM00347">
    <property type="entry name" value="HTH_MARR"/>
    <property type="match status" value="1"/>
</dbReference>
<accession>A0A517QTP2</accession>
<dbReference type="PROSITE" id="PS50995">
    <property type="entry name" value="HTH_MARR_2"/>
    <property type="match status" value="1"/>
</dbReference>
<evidence type="ECO:0000313" key="5">
    <source>
        <dbReference type="EMBL" id="QDT34948.1"/>
    </source>
</evidence>
<dbReference type="PANTHER" id="PTHR33164">
    <property type="entry name" value="TRANSCRIPTIONAL REGULATOR, MARR FAMILY"/>
    <property type="match status" value="1"/>
</dbReference>
<keyword evidence="1" id="KW-0805">Transcription regulation</keyword>
<dbReference type="SUPFAM" id="SSF46785">
    <property type="entry name" value="Winged helix' DNA-binding domain"/>
    <property type="match status" value="1"/>
</dbReference>
<organism evidence="5 6">
    <name type="scientific">Thalassoglobus polymorphus</name>
    <dbReference type="NCBI Taxonomy" id="2527994"/>
    <lineage>
        <taxon>Bacteria</taxon>
        <taxon>Pseudomonadati</taxon>
        <taxon>Planctomycetota</taxon>
        <taxon>Planctomycetia</taxon>
        <taxon>Planctomycetales</taxon>
        <taxon>Planctomycetaceae</taxon>
        <taxon>Thalassoglobus</taxon>
    </lineage>
</organism>
<dbReference type="KEGG" id="tpol:Mal48_42210"/>